<keyword evidence="4" id="KW-1185">Reference proteome</keyword>
<evidence type="ECO:0000259" key="2">
    <source>
        <dbReference type="Pfam" id="PF01464"/>
    </source>
</evidence>
<evidence type="ECO:0000256" key="1">
    <source>
        <dbReference type="ARBA" id="ARBA00007734"/>
    </source>
</evidence>
<dbReference type="PANTHER" id="PTHR37423:SF2">
    <property type="entry name" value="MEMBRANE-BOUND LYTIC MUREIN TRANSGLYCOSYLASE C"/>
    <property type="match status" value="1"/>
</dbReference>
<comment type="similarity">
    <text evidence="1">Belongs to the transglycosylase Slt family.</text>
</comment>
<name>A0ABV7JRH2_9SPHI</name>
<dbReference type="Pfam" id="PF01464">
    <property type="entry name" value="SLT"/>
    <property type="match status" value="1"/>
</dbReference>
<proteinExistence type="inferred from homology"/>
<dbReference type="PANTHER" id="PTHR37423">
    <property type="entry name" value="SOLUBLE LYTIC MUREIN TRANSGLYCOSYLASE-RELATED"/>
    <property type="match status" value="1"/>
</dbReference>
<dbReference type="Proteomes" id="UP001595526">
    <property type="component" value="Unassembled WGS sequence"/>
</dbReference>
<dbReference type="EMBL" id="JBHRTA010000038">
    <property type="protein sequence ID" value="MFC3198696.1"/>
    <property type="molecule type" value="Genomic_DNA"/>
</dbReference>
<evidence type="ECO:0000313" key="3">
    <source>
        <dbReference type="EMBL" id="MFC3198696.1"/>
    </source>
</evidence>
<dbReference type="RefSeq" id="WP_379023602.1">
    <property type="nucleotide sequence ID" value="NZ_JBHRTA010000038.1"/>
</dbReference>
<evidence type="ECO:0000313" key="4">
    <source>
        <dbReference type="Proteomes" id="UP001595526"/>
    </source>
</evidence>
<sequence length="270" mass="30716">MIKKQLLCCSAVLVLVLLSKLYSYQVAARVESKHPLPQDSLSQGASLQEDITGIRNTPYFASLNFADENLPLGDRQIERKMMRHLQEYSYAKRRSHLLHHKAVRALPRVAAILRQHGVPEDFKYIPLVESGFTSGTTSHRGASGYWQFMPSTARAFGLRVDLEVDERQDIEKSTVAAAKYLKALYREFNSWTLVAAAFNIGEGNLQRAINRQREDNYFRLKLNKETGSYVYKLISVKEIIENPTQHGYRKPGALIAETRTETSSPEGQHF</sequence>
<dbReference type="CDD" id="cd16894">
    <property type="entry name" value="MltD-like"/>
    <property type="match status" value="1"/>
</dbReference>
<accession>A0ABV7JRH2</accession>
<reference evidence="4" key="1">
    <citation type="journal article" date="2019" name="Int. J. Syst. Evol. Microbiol.">
        <title>The Global Catalogue of Microorganisms (GCM) 10K type strain sequencing project: providing services to taxonomists for standard genome sequencing and annotation.</title>
        <authorList>
            <consortium name="The Broad Institute Genomics Platform"/>
            <consortium name="The Broad Institute Genome Sequencing Center for Infectious Disease"/>
            <person name="Wu L."/>
            <person name="Ma J."/>
        </authorList>
    </citation>
    <scope>NUCLEOTIDE SEQUENCE [LARGE SCALE GENOMIC DNA]</scope>
    <source>
        <strain evidence="4">KCTC 52416</strain>
    </source>
</reference>
<dbReference type="Gene3D" id="1.10.530.10">
    <property type="match status" value="1"/>
</dbReference>
<feature type="domain" description="Transglycosylase SLT" evidence="2">
    <location>
        <begin position="114"/>
        <end position="216"/>
    </location>
</feature>
<comment type="caution">
    <text evidence="3">The sequence shown here is derived from an EMBL/GenBank/DDBJ whole genome shotgun (WGS) entry which is preliminary data.</text>
</comment>
<organism evidence="3 4">
    <name type="scientific">Parapedobacter deserti</name>
    <dbReference type="NCBI Taxonomy" id="1912957"/>
    <lineage>
        <taxon>Bacteria</taxon>
        <taxon>Pseudomonadati</taxon>
        <taxon>Bacteroidota</taxon>
        <taxon>Sphingobacteriia</taxon>
        <taxon>Sphingobacteriales</taxon>
        <taxon>Sphingobacteriaceae</taxon>
        <taxon>Parapedobacter</taxon>
    </lineage>
</organism>
<dbReference type="SUPFAM" id="SSF53955">
    <property type="entry name" value="Lysozyme-like"/>
    <property type="match status" value="1"/>
</dbReference>
<dbReference type="InterPro" id="IPR008258">
    <property type="entry name" value="Transglycosylase_SLT_dom_1"/>
</dbReference>
<protein>
    <submittedName>
        <fullName evidence="3">Lytic transglycosylase domain-containing protein</fullName>
    </submittedName>
</protein>
<dbReference type="InterPro" id="IPR023346">
    <property type="entry name" value="Lysozyme-like_dom_sf"/>
</dbReference>
<gene>
    <name evidence="3" type="ORF">ACFOET_13830</name>
</gene>